<sequence length="103" mass="10207">MSHASYSSVPPTRVVAAFPPILAGTGRHRLPPPLRRPGPVATGLLVAATTLALGALRPVNSGASAAPPGSSEVRALDGAHSAPAPGASPLLADVPRGRTRPNG</sequence>
<protein>
    <submittedName>
        <fullName evidence="2">Uncharacterized protein</fullName>
    </submittedName>
</protein>
<comment type="caution">
    <text evidence="2">The sequence shown here is derived from an EMBL/GenBank/DDBJ whole genome shotgun (WGS) entry which is preliminary data.</text>
</comment>
<proteinExistence type="predicted"/>
<feature type="compositionally biased region" description="Low complexity" evidence="1">
    <location>
        <begin position="78"/>
        <end position="92"/>
    </location>
</feature>
<evidence type="ECO:0000313" key="2">
    <source>
        <dbReference type="EMBL" id="MFC5907618.1"/>
    </source>
</evidence>
<evidence type="ECO:0000256" key="1">
    <source>
        <dbReference type="SAM" id="MobiDB-lite"/>
    </source>
</evidence>
<evidence type="ECO:0000313" key="3">
    <source>
        <dbReference type="Proteomes" id="UP001596174"/>
    </source>
</evidence>
<gene>
    <name evidence="2" type="ORF">ACFP3V_10340</name>
</gene>
<accession>A0ABW1FZH0</accession>
<dbReference type="Proteomes" id="UP001596174">
    <property type="component" value="Unassembled WGS sequence"/>
</dbReference>
<feature type="compositionally biased region" description="Low complexity" evidence="1">
    <location>
        <begin position="59"/>
        <end position="71"/>
    </location>
</feature>
<reference evidence="3" key="1">
    <citation type="journal article" date="2019" name="Int. J. Syst. Evol. Microbiol.">
        <title>The Global Catalogue of Microorganisms (GCM) 10K type strain sequencing project: providing services to taxonomists for standard genome sequencing and annotation.</title>
        <authorList>
            <consortium name="The Broad Institute Genomics Platform"/>
            <consortium name="The Broad Institute Genome Sequencing Center for Infectious Disease"/>
            <person name="Wu L."/>
            <person name="Ma J."/>
        </authorList>
    </citation>
    <scope>NUCLEOTIDE SEQUENCE [LARGE SCALE GENOMIC DNA]</scope>
    <source>
        <strain evidence="3">JCM 4816</strain>
    </source>
</reference>
<organism evidence="2 3">
    <name type="scientific">Streptacidiphilus monticola</name>
    <dbReference type="NCBI Taxonomy" id="2161674"/>
    <lineage>
        <taxon>Bacteria</taxon>
        <taxon>Bacillati</taxon>
        <taxon>Actinomycetota</taxon>
        <taxon>Actinomycetes</taxon>
        <taxon>Kitasatosporales</taxon>
        <taxon>Streptomycetaceae</taxon>
        <taxon>Streptacidiphilus</taxon>
    </lineage>
</organism>
<dbReference type="EMBL" id="JBHSQJ010000036">
    <property type="protein sequence ID" value="MFC5907618.1"/>
    <property type="molecule type" value="Genomic_DNA"/>
</dbReference>
<dbReference type="RefSeq" id="WP_380582219.1">
    <property type="nucleotide sequence ID" value="NZ_JBHSQJ010000036.1"/>
</dbReference>
<name>A0ABW1FZH0_9ACTN</name>
<keyword evidence="3" id="KW-1185">Reference proteome</keyword>
<feature type="region of interest" description="Disordered" evidence="1">
    <location>
        <begin position="59"/>
        <end position="103"/>
    </location>
</feature>